<organism evidence="2 3">
    <name type="scientific">Toxocara canis</name>
    <name type="common">Canine roundworm</name>
    <dbReference type="NCBI Taxonomy" id="6265"/>
    <lineage>
        <taxon>Eukaryota</taxon>
        <taxon>Metazoa</taxon>
        <taxon>Ecdysozoa</taxon>
        <taxon>Nematoda</taxon>
        <taxon>Chromadorea</taxon>
        <taxon>Rhabditida</taxon>
        <taxon>Spirurina</taxon>
        <taxon>Ascaridomorpha</taxon>
        <taxon>Ascaridoidea</taxon>
        <taxon>Toxocaridae</taxon>
        <taxon>Toxocara</taxon>
    </lineage>
</organism>
<keyword evidence="1" id="KW-1133">Transmembrane helix</keyword>
<comment type="caution">
    <text evidence="2">The sequence shown here is derived from an EMBL/GenBank/DDBJ whole genome shotgun (WGS) entry which is preliminary data.</text>
</comment>
<gene>
    <name evidence="2" type="ORF">Tcan_10067</name>
</gene>
<name>A0A0B2VYY4_TOXCA</name>
<dbReference type="EMBL" id="JPKZ01000640">
    <property type="protein sequence ID" value="KHN86180.1"/>
    <property type="molecule type" value="Genomic_DNA"/>
</dbReference>
<evidence type="ECO:0000313" key="3">
    <source>
        <dbReference type="Proteomes" id="UP000031036"/>
    </source>
</evidence>
<keyword evidence="1" id="KW-0472">Membrane</keyword>
<keyword evidence="3" id="KW-1185">Reference proteome</keyword>
<dbReference type="AlphaFoldDB" id="A0A0B2VYY4"/>
<sequence length="223" mass="25869">MAVWWRVYDLWFFRARCAKLGMDDDGKHCDESISARAIQKKFLSKWASLKIRLEQGSMHEENNLLHELSDSYNETMQVCVEKDRKMYRQLYKILLKEAQKCPECVRVVHDSGIGNSLDENSTRDSPCTTRNGIRRRPNRNLMNDRRFLAVKGKSAELTSVASFRHTRNTSTDKNNDKSNWFEMVAKLVVYIVLVVFIISFFSTSILPLPSFSFSLSYSNPPPI</sequence>
<keyword evidence="1" id="KW-0812">Transmembrane</keyword>
<accession>A0A0B2VYY4</accession>
<reference evidence="2 3" key="1">
    <citation type="submission" date="2014-11" db="EMBL/GenBank/DDBJ databases">
        <title>Genetic blueprint of the zoonotic pathogen Toxocara canis.</title>
        <authorList>
            <person name="Zhu X.-Q."/>
            <person name="Korhonen P.K."/>
            <person name="Cai H."/>
            <person name="Young N.D."/>
            <person name="Nejsum P."/>
            <person name="von Samson-Himmelstjerna G."/>
            <person name="Boag P.R."/>
            <person name="Tan P."/>
            <person name="Li Q."/>
            <person name="Min J."/>
            <person name="Yang Y."/>
            <person name="Wang X."/>
            <person name="Fang X."/>
            <person name="Hall R.S."/>
            <person name="Hofmann A."/>
            <person name="Sternberg P.W."/>
            <person name="Jex A.R."/>
            <person name="Gasser R.B."/>
        </authorList>
    </citation>
    <scope>NUCLEOTIDE SEQUENCE [LARGE SCALE GENOMIC DNA]</scope>
    <source>
        <strain evidence="2">PN_DK_2014</strain>
    </source>
</reference>
<dbReference type="Proteomes" id="UP000031036">
    <property type="component" value="Unassembled WGS sequence"/>
</dbReference>
<proteinExistence type="predicted"/>
<evidence type="ECO:0000313" key="2">
    <source>
        <dbReference type="EMBL" id="KHN86180.1"/>
    </source>
</evidence>
<protein>
    <submittedName>
        <fullName evidence="2">Uncharacterized protein</fullName>
    </submittedName>
</protein>
<evidence type="ECO:0000256" key="1">
    <source>
        <dbReference type="SAM" id="Phobius"/>
    </source>
</evidence>
<feature type="transmembrane region" description="Helical" evidence="1">
    <location>
        <begin position="187"/>
        <end position="208"/>
    </location>
</feature>